<dbReference type="PANTHER" id="PTHR21248">
    <property type="entry name" value="CARDIOLIPIN SYNTHASE"/>
    <property type="match status" value="1"/>
</dbReference>
<proteinExistence type="predicted"/>
<dbReference type="PANTHER" id="PTHR21248:SF22">
    <property type="entry name" value="PHOSPHOLIPASE D"/>
    <property type="match status" value="1"/>
</dbReference>
<dbReference type="Gene3D" id="3.30.870.10">
    <property type="entry name" value="Endonuclease Chain A"/>
    <property type="match status" value="2"/>
</dbReference>
<dbReference type="RefSeq" id="WP_159455548.1">
    <property type="nucleotide sequence ID" value="NZ_FWZT01000019.1"/>
</dbReference>
<name>A0A1Y6CJP3_9BACT</name>
<feature type="domain" description="PLD phosphodiesterase" evidence="2">
    <location>
        <begin position="451"/>
        <end position="474"/>
    </location>
</feature>
<dbReference type="InterPro" id="IPR025202">
    <property type="entry name" value="PLD-like_dom"/>
</dbReference>
<dbReference type="InterPro" id="IPR001736">
    <property type="entry name" value="PLipase_D/transphosphatidylase"/>
</dbReference>
<dbReference type="SUPFAM" id="SSF56024">
    <property type="entry name" value="Phospholipase D/nuclease"/>
    <property type="match status" value="2"/>
</dbReference>
<feature type="signal peptide" evidence="1">
    <location>
        <begin position="1"/>
        <end position="22"/>
    </location>
</feature>
<dbReference type="GO" id="GO:0030572">
    <property type="term" value="F:phosphatidyltransferase activity"/>
    <property type="evidence" value="ECO:0007669"/>
    <property type="project" value="UniProtKB-ARBA"/>
</dbReference>
<dbReference type="GO" id="GO:0032049">
    <property type="term" value="P:cardiolipin biosynthetic process"/>
    <property type="evidence" value="ECO:0007669"/>
    <property type="project" value="UniProtKB-ARBA"/>
</dbReference>
<dbReference type="AlphaFoldDB" id="A0A1Y6CJP3"/>
<feature type="domain" description="PLD phosphodiesterase" evidence="2">
    <location>
        <begin position="229"/>
        <end position="256"/>
    </location>
</feature>
<organism evidence="3 4">
    <name type="scientific">Pseudobacteriovorax antillogorgiicola</name>
    <dbReference type="NCBI Taxonomy" id="1513793"/>
    <lineage>
        <taxon>Bacteria</taxon>
        <taxon>Pseudomonadati</taxon>
        <taxon>Bdellovibrionota</taxon>
        <taxon>Oligoflexia</taxon>
        <taxon>Oligoflexales</taxon>
        <taxon>Pseudobacteriovoracaceae</taxon>
        <taxon>Pseudobacteriovorax</taxon>
    </lineage>
</organism>
<evidence type="ECO:0000313" key="3">
    <source>
        <dbReference type="EMBL" id="SMF58152.1"/>
    </source>
</evidence>
<gene>
    <name evidence="3" type="ORF">SAMN06296036_11967</name>
</gene>
<accession>A0A1Y6CJP3</accession>
<dbReference type="PROSITE" id="PS50035">
    <property type="entry name" value="PLD"/>
    <property type="match status" value="2"/>
</dbReference>
<sequence length="515" mass="57229">MRSSWMTTLFTLGNLLSASSLAGDFHDAVKAELTLKHNDSRGSVWFEAEANLPIDWLIAEPVLGYLSDSEMDIGSLHCDDRQSNCDTIWQRKLCNNDRDCNDLGVRCEALHASKVNLNDAPKTMCLAPQDRLLDRVFLPIANAQERIEVVSLSMPTGRFYQGILNGVAVASQESSFLDIRFIMSGYDSVKPNFLNPPKKILNRLKDDLLQRGVDLDRLSLHVAWVSTPRLSWNHAKIILVDGRDMITGGHNLWDQDYLGEEPVFDLSMQVTGNVAYKSGTFVDQLWENAQSTASWPETIDDAYYKSNLSGKKEGEHRILGVGRMGVLGPSPADDAIKTLIDQSQHSLYLSIQDLFAKLVWKVNKSYALDNIIQALNRGVSVKILQSNAGPILGYGMLSQDETLKEILKAASKSEAHDPVALKANICANLEVASLRIADGQNQWPSGGPIGNHSKLIIADEQAFYLGSQNLYPSNLQEFGLVMDSETFTGELIDQYWQPIWSRLEVFASTCETLGF</sequence>
<dbReference type="Pfam" id="PF13091">
    <property type="entry name" value="PLDc_2"/>
    <property type="match status" value="1"/>
</dbReference>
<protein>
    <submittedName>
        <fullName evidence="3">Phosphatidylserine/phosphatidylglycerophosphate/cardiolipin synthase</fullName>
    </submittedName>
</protein>
<evidence type="ECO:0000256" key="1">
    <source>
        <dbReference type="SAM" id="SignalP"/>
    </source>
</evidence>
<dbReference type="Proteomes" id="UP000192907">
    <property type="component" value="Unassembled WGS sequence"/>
</dbReference>
<evidence type="ECO:0000259" key="2">
    <source>
        <dbReference type="PROSITE" id="PS50035"/>
    </source>
</evidence>
<feature type="chain" id="PRO_5012486816" evidence="1">
    <location>
        <begin position="23"/>
        <end position="515"/>
    </location>
</feature>
<dbReference type="EMBL" id="FWZT01000019">
    <property type="protein sequence ID" value="SMF58152.1"/>
    <property type="molecule type" value="Genomic_DNA"/>
</dbReference>
<dbReference type="STRING" id="1513793.SAMN06296036_11967"/>
<keyword evidence="4" id="KW-1185">Reference proteome</keyword>
<reference evidence="4" key="1">
    <citation type="submission" date="2017-04" db="EMBL/GenBank/DDBJ databases">
        <authorList>
            <person name="Varghese N."/>
            <person name="Submissions S."/>
        </authorList>
    </citation>
    <scope>NUCLEOTIDE SEQUENCE [LARGE SCALE GENOMIC DNA]</scope>
    <source>
        <strain evidence="4">RKEM611</strain>
    </source>
</reference>
<evidence type="ECO:0000313" key="4">
    <source>
        <dbReference type="Proteomes" id="UP000192907"/>
    </source>
</evidence>
<keyword evidence="1" id="KW-0732">Signal</keyword>
<dbReference type="SMART" id="SM00155">
    <property type="entry name" value="PLDc"/>
    <property type="match status" value="2"/>
</dbReference>